<dbReference type="OrthoDB" id="9793147at2"/>
<evidence type="ECO:0000313" key="1">
    <source>
        <dbReference type="EMBL" id="SDE53428.1"/>
    </source>
</evidence>
<dbReference type="AlphaFoldDB" id="A0A1G7DPI3"/>
<keyword evidence="2" id="KW-1185">Reference proteome</keyword>
<organism evidence="1 2">
    <name type="scientific">Pseudonocardia oroxyli</name>
    <dbReference type="NCBI Taxonomy" id="366584"/>
    <lineage>
        <taxon>Bacteria</taxon>
        <taxon>Bacillati</taxon>
        <taxon>Actinomycetota</taxon>
        <taxon>Actinomycetes</taxon>
        <taxon>Pseudonocardiales</taxon>
        <taxon>Pseudonocardiaceae</taxon>
        <taxon>Pseudonocardia</taxon>
    </lineage>
</organism>
<reference evidence="1 2" key="1">
    <citation type="submission" date="2016-10" db="EMBL/GenBank/DDBJ databases">
        <authorList>
            <person name="de Groot N.N."/>
        </authorList>
    </citation>
    <scope>NUCLEOTIDE SEQUENCE [LARGE SCALE GENOMIC DNA]</scope>
    <source>
        <strain evidence="1 2">CGMCC 4.3143</strain>
    </source>
</reference>
<evidence type="ECO:0000313" key="2">
    <source>
        <dbReference type="Proteomes" id="UP000198967"/>
    </source>
</evidence>
<dbReference type="Proteomes" id="UP000198967">
    <property type="component" value="Unassembled WGS sequence"/>
</dbReference>
<name>A0A1G7DPI3_PSEOR</name>
<proteinExistence type="predicted"/>
<dbReference type="STRING" id="366584.SAMN05216377_101101"/>
<accession>A0A1G7DPI3</accession>
<protein>
    <submittedName>
        <fullName evidence="1">Uncharacterized protein</fullName>
    </submittedName>
</protein>
<dbReference type="EMBL" id="FNBE01000001">
    <property type="protein sequence ID" value="SDE53428.1"/>
    <property type="molecule type" value="Genomic_DNA"/>
</dbReference>
<gene>
    <name evidence="1" type="ORF">SAMN05216377_101101</name>
</gene>
<dbReference type="RefSeq" id="WP_093074843.1">
    <property type="nucleotide sequence ID" value="NZ_FNBE01000001.1"/>
</dbReference>
<sequence length="65" mass="7121">MSRPIRSEHEFFPVTSVPWTPAGEGVEERVLSRGDDGALTRITRWAPGRDTSPAGVIRGCAARAW</sequence>